<feature type="transmembrane region" description="Helical" evidence="12">
    <location>
        <begin position="186"/>
        <end position="209"/>
    </location>
</feature>
<gene>
    <name evidence="14" type="ORF">GOCE00092_LOCUS11428</name>
</gene>
<keyword evidence="7 12" id="KW-1133">Transmembrane helix</keyword>
<evidence type="ECO:0000259" key="13">
    <source>
        <dbReference type="Pfam" id="PF01545"/>
    </source>
</evidence>
<evidence type="ECO:0000256" key="8">
    <source>
        <dbReference type="ARBA" id="ARBA00023018"/>
    </source>
</evidence>
<sequence>MATFWSSPTSRHAYILSWVSLVITIIAAGGGIGIYAVNGSALMLCYGLENCVDFLSSAVVLWRFYCPELNPEIEKKLAGREKRASISISIILGLLGIGIMIAAIDDFTQGMEEEKQLRLILGVSVVSILIFGCLAVFKFHYSILMNSASLHKDGICSLIGTILSAALFINTLIIKHIPDAWWVDPAVAMGCGIASICIGIHSIVVAYFVQGIPIFSVNWWFYSQGDGTDEISGRELGDADINTNPYPPTEEPPKISPVV</sequence>
<feature type="transmembrane region" description="Helical" evidence="12">
    <location>
        <begin position="86"/>
        <end position="104"/>
    </location>
</feature>
<keyword evidence="10" id="KW-0968">Cytoplasmic vesicle</keyword>
<feature type="domain" description="Cation efflux protein transmembrane" evidence="13">
    <location>
        <begin position="18"/>
        <end position="204"/>
    </location>
</feature>
<evidence type="ECO:0000256" key="7">
    <source>
        <dbReference type="ARBA" id="ARBA00022989"/>
    </source>
</evidence>
<protein>
    <recommendedName>
        <fullName evidence="13">Cation efflux protein transmembrane domain-containing protein</fullName>
    </recommendedName>
</protein>
<evidence type="ECO:0000256" key="1">
    <source>
        <dbReference type="ARBA" id="ARBA00004146"/>
    </source>
</evidence>
<dbReference type="Pfam" id="PF01545">
    <property type="entry name" value="Cation_efflux"/>
    <property type="match status" value="1"/>
</dbReference>
<evidence type="ECO:0000256" key="6">
    <source>
        <dbReference type="ARBA" id="ARBA00022833"/>
    </source>
</evidence>
<dbReference type="PANTHER" id="PTHR31937">
    <property type="entry name" value="TRANSMEMBRANE PROTEIN 163"/>
    <property type="match status" value="1"/>
</dbReference>
<keyword evidence="4 12" id="KW-0812">Transmembrane</keyword>
<evidence type="ECO:0000256" key="5">
    <source>
        <dbReference type="ARBA" id="ARBA00022753"/>
    </source>
</evidence>
<feature type="transmembrane region" description="Helical" evidence="12">
    <location>
        <begin position="155"/>
        <end position="174"/>
    </location>
</feature>
<dbReference type="AlphaFoldDB" id="A0A7S1UYQ0"/>
<evidence type="ECO:0000256" key="10">
    <source>
        <dbReference type="ARBA" id="ARBA00023329"/>
    </source>
</evidence>
<reference evidence="14" key="1">
    <citation type="submission" date="2021-01" db="EMBL/GenBank/DDBJ databases">
        <authorList>
            <person name="Corre E."/>
            <person name="Pelletier E."/>
            <person name="Niang G."/>
            <person name="Scheremetjew M."/>
            <person name="Finn R."/>
            <person name="Kale V."/>
            <person name="Holt S."/>
            <person name="Cochrane G."/>
            <person name="Meng A."/>
            <person name="Brown T."/>
            <person name="Cohen L."/>
        </authorList>
    </citation>
    <scope>NUCLEOTIDE SEQUENCE</scope>
    <source>
        <strain evidence="14">CCMP 410</strain>
    </source>
</reference>
<evidence type="ECO:0000256" key="11">
    <source>
        <dbReference type="SAM" id="MobiDB-lite"/>
    </source>
</evidence>
<keyword evidence="8" id="KW-0770">Synapse</keyword>
<accession>A0A7S1UYQ0</accession>
<keyword evidence="5" id="KW-0967">Endosome</keyword>
<evidence type="ECO:0000313" key="14">
    <source>
        <dbReference type="EMBL" id="CAD9282517.1"/>
    </source>
</evidence>
<feature type="region of interest" description="Disordered" evidence="11">
    <location>
        <begin position="239"/>
        <end position="259"/>
    </location>
</feature>
<dbReference type="GO" id="GO:0008324">
    <property type="term" value="F:monoatomic cation transmembrane transporter activity"/>
    <property type="evidence" value="ECO:0007669"/>
    <property type="project" value="InterPro"/>
</dbReference>
<evidence type="ECO:0000256" key="3">
    <source>
        <dbReference type="ARBA" id="ARBA00008731"/>
    </source>
</evidence>
<dbReference type="InterPro" id="IPR026765">
    <property type="entry name" value="Tmem163"/>
</dbReference>
<dbReference type="GO" id="GO:0031901">
    <property type="term" value="C:early endosome membrane"/>
    <property type="evidence" value="ECO:0007669"/>
    <property type="project" value="UniProtKB-SubCell"/>
</dbReference>
<dbReference type="Gene3D" id="1.20.1510.10">
    <property type="entry name" value="Cation efflux protein transmembrane domain"/>
    <property type="match status" value="1"/>
</dbReference>
<keyword evidence="9 12" id="KW-0472">Membrane</keyword>
<keyword evidence="6" id="KW-0862">Zinc</keyword>
<evidence type="ECO:0000256" key="4">
    <source>
        <dbReference type="ARBA" id="ARBA00022692"/>
    </source>
</evidence>
<name>A0A7S1UYQ0_9STRA</name>
<dbReference type="InterPro" id="IPR027469">
    <property type="entry name" value="Cation_efflux_TMD_sf"/>
</dbReference>
<comment type="subcellular location">
    <subcellularLocation>
        <location evidence="2">Cytoplasmic vesicle</location>
        <location evidence="2">Secretory vesicle</location>
        <location evidence="2">Synaptic vesicle membrane</location>
        <topology evidence="2">Multi-pass membrane protein</topology>
    </subcellularLocation>
    <subcellularLocation>
        <location evidence="1">Early endosome membrane</location>
    </subcellularLocation>
</comment>
<organism evidence="14">
    <name type="scientific">Grammatophora oceanica</name>
    <dbReference type="NCBI Taxonomy" id="210454"/>
    <lineage>
        <taxon>Eukaryota</taxon>
        <taxon>Sar</taxon>
        <taxon>Stramenopiles</taxon>
        <taxon>Ochrophyta</taxon>
        <taxon>Bacillariophyta</taxon>
        <taxon>Fragilariophyceae</taxon>
        <taxon>Fragilariophycidae</taxon>
        <taxon>Rhabdonematales</taxon>
        <taxon>Grammatophoraceae</taxon>
        <taxon>Grammatophora</taxon>
    </lineage>
</organism>
<proteinExistence type="inferred from homology"/>
<comment type="similarity">
    <text evidence="3">Belongs to the TMEM163 family.</text>
</comment>
<evidence type="ECO:0000256" key="9">
    <source>
        <dbReference type="ARBA" id="ARBA00023136"/>
    </source>
</evidence>
<dbReference type="EMBL" id="HBGK01022276">
    <property type="protein sequence ID" value="CAD9282517.1"/>
    <property type="molecule type" value="Transcribed_RNA"/>
</dbReference>
<feature type="transmembrane region" description="Helical" evidence="12">
    <location>
        <begin position="12"/>
        <end position="35"/>
    </location>
</feature>
<feature type="transmembrane region" description="Helical" evidence="12">
    <location>
        <begin position="119"/>
        <end position="143"/>
    </location>
</feature>
<evidence type="ECO:0000256" key="2">
    <source>
        <dbReference type="ARBA" id="ARBA00004644"/>
    </source>
</evidence>
<dbReference type="SUPFAM" id="SSF161111">
    <property type="entry name" value="Cation efflux protein transmembrane domain-like"/>
    <property type="match status" value="1"/>
</dbReference>
<dbReference type="InterPro" id="IPR058533">
    <property type="entry name" value="Cation_efflux_TM"/>
</dbReference>
<dbReference type="PANTHER" id="PTHR31937:SF2">
    <property type="entry name" value="TRANSMEMBRANE PROTEIN 163"/>
    <property type="match status" value="1"/>
</dbReference>
<evidence type="ECO:0000256" key="12">
    <source>
        <dbReference type="SAM" id="Phobius"/>
    </source>
</evidence>